<dbReference type="Proteomes" id="UP000887579">
    <property type="component" value="Unplaced"/>
</dbReference>
<protein>
    <submittedName>
        <fullName evidence="2">FH2 domain-containing protein</fullName>
    </submittedName>
</protein>
<name>A0AC34F5Z2_9BILA</name>
<accession>A0AC34F5Z2</accession>
<evidence type="ECO:0000313" key="1">
    <source>
        <dbReference type="Proteomes" id="UP000887579"/>
    </source>
</evidence>
<organism evidence="1 2">
    <name type="scientific">Panagrolaimus sp. ES5</name>
    <dbReference type="NCBI Taxonomy" id="591445"/>
    <lineage>
        <taxon>Eukaryota</taxon>
        <taxon>Metazoa</taxon>
        <taxon>Ecdysozoa</taxon>
        <taxon>Nematoda</taxon>
        <taxon>Chromadorea</taxon>
        <taxon>Rhabditida</taxon>
        <taxon>Tylenchina</taxon>
        <taxon>Panagrolaimomorpha</taxon>
        <taxon>Panagrolaimoidea</taxon>
        <taxon>Panagrolaimidae</taxon>
        <taxon>Panagrolaimus</taxon>
    </lineage>
</organism>
<sequence length="844" mass="94950">MIQFLEHPVIQAVARLTPTVNLKTAKKAFNDLKSPRQGNDKRGVALELINRFLMEQPTIGERYHFWKHEFKGLQSTVNSIKNSPEGSLLYDQVQFFKKLVEADETIMEALTRHSPGVRPFGTKNAHEFDDIMLLAKELLVFKPDAAVRRQGSIRRSNSNIQRQGSIRRSDSSLQTPTVIRRSNSDIQRQDSIRYRSQTASPLPTLDSTAEVENEKEQEEEEVNNNEVSKDCEPPSSPPLADSQIPETVPELASISSPLQLPSTPNRCSKSDKIDEVAVELQRLSLDSETEVEQEEEEEVNNNEDTKSFVTPPTTPLRGFSTPAPSTLPGCSLPLPSTPGPPPAPPLPGYSLPLPSTPCPPPAPPLPGLCDNTLTPPPLGSSAPLVGNGMPPPPPPPPTGGFNFLTCGFKKAESKKCIKYKKNNPTVPCRWTAINDNDAKNTIFEEIEPKRLPEEFIDNIELLFKKKPLNSCRPSLAQKSMKEVALNSLNDKKKLAIELLFKKLKMTVPDLIETVTTSLNPNVSKDILESLLKVFPTENELEPYKSLISCSNFADADLFCFHVSRHHGFKFLIELIVAKQELQADMQRSHGSINIIQTAFESIIRVYPQLKMLCEKVWQIGNYLNQNTNNYGAAGFEFSDLVRVLMISTEDTPVKMSVMDFIFERFHSLKTELFQILKLKIVINEASKPVLDEVTGIIDMAARKVKDLEDRLEEIEINENMKDPAKNDLHKISNLINEQKEAVEKLNDAKMEVFQYLVVKKMSIGEFFDYFKSVIATIDLAYEKQTSEFSRHDTLRHSMIETSTLSPFQRDTSVRQSFRVPPQTPASSNAPNLKEFLQKRRGFLS</sequence>
<proteinExistence type="predicted"/>
<dbReference type="WBParaSite" id="ES5_v2.g12366.t1">
    <property type="protein sequence ID" value="ES5_v2.g12366.t1"/>
    <property type="gene ID" value="ES5_v2.g12366"/>
</dbReference>
<evidence type="ECO:0000313" key="2">
    <source>
        <dbReference type="WBParaSite" id="ES5_v2.g12366.t1"/>
    </source>
</evidence>
<reference evidence="2" key="1">
    <citation type="submission" date="2022-11" db="UniProtKB">
        <authorList>
            <consortium name="WormBaseParasite"/>
        </authorList>
    </citation>
    <scope>IDENTIFICATION</scope>
</reference>